<dbReference type="OrthoDB" id="4473401at2759"/>
<dbReference type="Proteomes" id="UP000008281">
    <property type="component" value="Unassembled WGS sequence"/>
</dbReference>
<dbReference type="SMART" id="SM00131">
    <property type="entry name" value="KU"/>
    <property type="match status" value="1"/>
</dbReference>
<keyword evidence="4" id="KW-1185">Reference proteome</keyword>
<dbReference type="Gene3D" id="4.10.410.10">
    <property type="entry name" value="Pancreatic trypsin inhibitor Kunitz domain"/>
    <property type="match status" value="1"/>
</dbReference>
<reference evidence="3" key="1">
    <citation type="submission" date="2007-07" db="EMBL/GenBank/DDBJ databases">
        <title>PCAP assembly of the Caenorhabditis remanei genome.</title>
        <authorList>
            <consortium name="The Caenorhabditis remanei Sequencing Consortium"/>
            <person name="Wilson R.K."/>
        </authorList>
    </citation>
    <scope>NUCLEOTIDE SEQUENCE [LARGE SCALE GENOMIC DNA]</scope>
    <source>
        <strain evidence="3">PB4641</strain>
    </source>
</reference>
<feature type="chain" id="PRO_5003174294" description="BPTI/Kunitz inhibitor domain-containing protein" evidence="1">
    <location>
        <begin position="18"/>
        <end position="198"/>
    </location>
</feature>
<feature type="domain" description="BPTI/Kunitz inhibitor" evidence="2">
    <location>
        <begin position="21"/>
        <end position="75"/>
    </location>
</feature>
<name>E3LNZ4_CAERE</name>
<organism evidence="4">
    <name type="scientific">Caenorhabditis remanei</name>
    <name type="common">Caenorhabditis vulgaris</name>
    <dbReference type="NCBI Taxonomy" id="31234"/>
    <lineage>
        <taxon>Eukaryota</taxon>
        <taxon>Metazoa</taxon>
        <taxon>Ecdysozoa</taxon>
        <taxon>Nematoda</taxon>
        <taxon>Chromadorea</taxon>
        <taxon>Rhabditida</taxon>
        <taxon>Rhabditina</taxon>
        <taxon>Rhabditomorpha</taxon>
        <taxon>Rhabditoidea</taxon>
        <taxon>Rhabditidae</taxon>
        <taxon>Peloderinae</taxon>
        <taxon>Caenorhabditis</taxon>
    </lineage>
</organism>
<evidence type="ECO:0000259" key="2">
    <source>
        <dbReference type="PROSITE" id="PS50279"/>
    </source>
</evidence>
<dbReference type="InterPro" id="IPR052861">
    <property type="entry name" value="BPTI/Kunitz_domain"/>
</dbReference>
<gene>
    <name evidence="3" type="ORF">CRE_27501</name>
</gene>
<dbReference type="InterPro" id="IPR036880">
    <property type="entry name" value="Kunitz_BPTI_sf"/>
</dbReference>
<dbReference type="PROSITE" id="PS50279">
    <property type="entry name" value="BPTI_KUNITZ_2"/>
    <property type="match status" value="1"/>
</dbReference>
<dbReference type="GO" id="GO:0004867">
    <property type="term" value="F:serine-type endopeptidase inhibitor activity"/>
    <property type="evidence" value="ECO:0007669"/>
    <property type="project" value="InterPro"/>
</dbReference>
<sequence>MIRVLLLLSVLVGIAASQNICSWPVDLGGNSCSASNSSIRFFYDVEFKRCLPFLYNGCGGNENNFPEVRLCRQRCTPLDQLVCPANTPSIPNKSGSTGCGACDDPTKSFCHKGPNGAGICCSSDAQSKDFKRLQKFHLFVSGKVNEDRELTCSNGKKKYAVVRGDKERVYIGKSCDHKFCPDGYDCQKGNYYAFCCAK</sequence>
<dbReference type="EMBL" id="DS268412">
    <property type="protein sequence ID" value="EFP05804.1"/>
    <property type="molecule type" value="Genomic_DNA"/>
</dbReference>
<dbReference type="InterPro" id="IPR002223">
    <property type="entry name" value="Kunitz_BPTI"/>
</dbReference>
<dbReference type="PANTHER" id="PTHR47248">
    <property type="entry name" value="PROTEIN CBG06772"/>
    <property type="match status" value="1"/>
</dbReference>
<dbReference type="STRING" id="31234.E3LNZ4"/>
<evidence type="ECO:0000256" key="1">
    <source>
        <dbReference type="SAM" id="SignalP"/>
    </source>
</evidence>
<dbReference type="SUPFAM" id="SSF57362">
    <property type="entry name" value="BPTI-like"/>
    <property type="match status" value="1"/>
</dbReference>
<dbReference type="HOGENOM" id="CLU_105995_0_0_1"/>
<accession>E3LNZ4</accession>
<dbReference type="AlphaFoldDB" id="E3LNZ4"/>
<dbReference type="PROSITE" id="PS00280">
    <property type="entry name" value="BPTI_KUNITZ_1"/>
    <property type="match status" value="1"/>
</dbReference>
<dbReference type="FunCoup" id="E3LNZ4">
    <property type="interactions" value="7"/>
</dbReference>
<protein>
    <recommendedName>
        <fullName evidence="2">BPTI/Kunitz inhibitor domain-containing protein</fullName>
    </recommendedName>
</protein>
<dbReference type="InterPro" id="IPR020901">
    <property type="entry name" value="Prtase_inh_Kunz-CS"/>
</dbReference>
<dbReference type="OMA" id="CPANTPS"/>
<feature type="signal peptide" evidence="1">
    <location>
        <begin position="1"/>
        <end position="17"/>
    </location>
</feature>
<dbReference type="PANTHER" id="PTHR47248:SF6">
    <property type="entry name" value="BPTI_KUNITZ INHIBITOR DOMAIN-CONTAINING PROTEIN"/>
    <property type="match status" value="1"/>
</dbReference>
<evidence type="ECO:0000313" key="3">
    <source>
        <dbReference type="EMBL" id="EFP05804.1"/>
    </source>
</evidence>
<proteinExistence type="predicted"/>
<keyword evidence="1" id="KW-0732">Signal</keyword>
<dbReference type="eggNOG" id="KOG4295">
    <property type="taxonomic scope" value="Eukaryota"/>
</dbReference>
<dbReference type="InParanoid" id="E3LNZ4"/>
<evidence type="ECO:0000313" key="4">
    <source>
        <dbReference type="Proteomes" id="UP000008281"/>
    </source>
</evidence>
<dbReference type="Pfam" id="PF00014">
    <property type="entry name" value="Kunitz_BPTI"/>
    <property type="match status" value="1"/>
</dbReference>